<name>R4JC32_9BACT</name>
<gene>
    <name evidence="1" type="ORF">metaSSY_00700</name>
</gene>
<sequence>MAVLSPLAKKLIDRLPFRKILGKHSPLASADQKIKDGLEYGAQGIFAVSAIIFKEYFVYIRPLTLGQMCLIEESYMHDNTFFLLSTLWLRFFRAINV</sequence>
<evidence type="ECO:0000313" key="1">
    <source>
        <dbReference type="EMBL" id="AGK84824.1"/>
    </source>
</evidence>
<organism evidence="1">
    <name type="scientific">uncultured bacterium BAC25G1</name>
    <dbReference type="NCBI Taxonomy" id="1329523"/>
    <lineage>
        <taxon>Bacteria</taxon>
        <taxon>environmental samples</taxon>
    </lineage>
</organism>
<dbReference type="AlphaFoldDB" id="R4JC32"/>
<dbReference type="EMBL" id="KC595277">
    <property type="protein sequence ID" value="AGK84824.1"/>
    <property type="molecule type" value="Genomic_DNA"/>
</dbReference>
<accession>R4JC32</accession>
<reference evidence="1" key="1">
    <citation type="journal article" date="2013" name="Appl. Environ. Microbiol.">
        <title>Functional screening of a metagenomic library reveals operons responsible for enhanced intestinal colonization by gut commensal microbes.</title>
        <authorList>
            <person name="Yoon M.Y."/>
            <person name="Lee K.M."/>
            <person name="Yoon Y."/>
            <person name="Go J."/>
            <person name="Park Y."/>
            <person name="Cho Y.J."/>
            <person name="Tannock G.W."/>
            <person name="Yoon S.S."/>
        </authorList>
    </citation>
    <scope>NUCLEOTIDE SEQUENCE</scope>
</reference>
<protein>
    <submittedName>
        <fullName evidence="1">Uncharacterized protein</fullName>
    </submittedName>
</protein>
<proteinExistence type="predicted"/>